<accession>A0A974XGN7</accession>
<evidence type="ECO:0000313" key="2">
    <source>
        <dbReference type="Proteomes" id="UP000663499"/>
    </source>
</evidence>
<name>A0A974XGN7_9FIRM</name>
<organism evidence="1 2">
    <name type="scientific">Alkalibacter rhizosphaerae</name>
    <dbReference type="NCBI Taxonomy" id="2815577"/>
    <lineage>
        <taxon>Bacteria</taxon>
        <taxon>Bacillati</taxon>
        <taxon>Bacillota</taxon>
        <taxon>Clostridia</taxon>
        <taxon>Eubacteriales</taxon>
        <taxon>Eubacteriaceae</taxon>
        <taxon>Alkalibacter</taxon>
    </lineage>
</organism>
<protein>
    <submittedName>
        <fullName evidence="1">Uncharacterized protein</fullName>
    </submittedName>
</protein>
<dbReference type="EMBL" id="CP071444">
    <property type="protein sequence ID" value="QSX09524.1"/>
    <property type="molecule type" value="Genomic_DNA"/>
</dbReference>
<evidence type="ECO:0000313" key="1">
    <source>
        <dbReference type="EMBL" id="QSX09524.1"/>
    </source>
</evidence>
<dbReference type="RefSeq" id="WP_207300855.1">
    <property type="nucleotide sequence ID" value="NZ_CP071444.1"/>
</dbReference>
<gene>
    <name evidence="1" type="ORF">J0B03_05530</name>
</gene>
<reference evidence="1" key="1">
    <citation type="submission" date="2021-03" db="EMBL/GenBank/DDBJ databases">
        <title>Alkalibacter marinus sp. nov., isolated from tidal flat sediment.</title>
        <authorList>
            <person name="Namirimu T."/>
            <person name="Yang J.-A."/>
            <person name="Yang S.-H."/>
            <person name="Kim Y.-J."/>
            <person name="Kwon K.K."/>
        </authorList>
    </citation>
    <scope>NUCLEOTIDE SEQUENCE</scope>
    <source>
        <strain evidence="1">ES005</strain>
    </source>
</reference>
<proteinExistence type="predicted"/>
<keyword evidence="2" id="KW-1185">Reference proteome</keyword>
<dbReference type="KEGG" id="alka:J0B03_05530"/>
<sequence length="412" mass="48431">MSEELNRLNLYEEVWSDPIMIVAKRYGISDNGLRKRCTVLNIPLPPRGYWAKLKAGKPVPERTPLPNFIEEGKLLSLIYTEEISLDQLKEMKGFDILTPNSIELLSDWCKKILVPKQIEVFHALVLKHQAEMEYRIIRDQEYPHGARLHKPFAKVKFRKNEPTIPIRVSKNQSKRAYKIVDTVLKAFMDLNAGISVERGDFDNITISLLKSSLSFEFVEHKTKLRDLGHEDKSQDLIPLYQKVYDGKFSISWIVRRSRLSGSDKAEPHNISFSEMGGLSLENQLPTMIYDLCKLCCNDEIVYRVKEKEEDLSYEKQKRELREKEIAEQQRKIIEMKQGYIDSLVNEMPVHANNWFEYNKLMRFADELEDYLKTLRDEENIQFLIQYIRLVRENAVKFRPIDKIVEAMKLIEK</sequence>
<dbReference type="AlphaFoldDB" id="A0A974XGN7"/>
<dbReference type="Proteomes" id="UP000663499">
    <property type="component" value="Chromosome"/>
</dbReference>